<dbReference type="EnsemblPlants" id="Solyc02g005570.1.1">
    <property type="protein sequence ID" value="Solyc02g005570.1.1.1"/>
    <property type="gene ID" value="Solyc02g005570.1"/>
</dbReference>
<evidence type="ECO:0000313" key="1">
    <source>
        <dbReference type="EnsemblPlants" id="Solyc02g005570.1.1.1"/>
    </source>
</evidence>
<reference evidence="1" key="1">
    <citation type="journal article" date="2012" name="Nature">
        <title>The tomato genome sequence provides insights into fleshy fruit evolution.</title>
        <authorList>
            <consortium name="Tomato Genome Consortium"/>
        </authorList>
    </citation>
    <scope>NUCLEOTIDE SEQUENCE [LARGE SCALE GENOMIC DNA]</scope>
    <source>
        <strain evidence="1">cv. Heinz 1706</strain>
    </source>
</reference>
<dbReference type="PANTHER" id="PTHR33187">
    <property type="entry name" value="WU:FI09B08"/>
    <property type="match status" value="1"/>
</dbReference>
<dbReference type="Proteomes" id="UP000004994">
    <property type="component" value="Chromosome 2"/>
</dbReference>
<reference evidence="1" key="2">
    <citation type="submission" date="2019-01" db="UniProtKB">
        <authorList>
            <consortium name="EnsemblPlants"/>
        </authorList>
    </citation>
    <scope>IDENTIFICATION</scope>
    <source>
        <strain evidence="1">cv. Heinz 1706</strain>
    </source>
</reference>
<dbReference type="InParanoid" id="A0A3Q7EUZ1"/>
<name>A0A3Q7EUZ1_SOLLC</name>
<dbReference type="PaxDb" id="4081-Solyc02g005570.1.1"/>
<organism evidence="1">
    <name type="scientific">Solanum lycopersicum</name>
    <name type="common">Tomato</name>
    <name type="synonym">Lycopersicon esculentum</name>
    <dbReference type="NCBI Taxonomy" id="4081"/>
    <lineage>
        <taxon>Eukaryota</taxon>
        <taxon>Viridiplantae</taxon>
        <taxon>Streptophyta</taxon>
        <taxon>Embryophyta</taxon>
        <taxon>Tracheophyta</taxon>
        <taxon>Spermatophyta</taxon>
        <taxon>Magnoliopsida</taxon>
        <taxon>eudicotyledons</taxon>
        <taxon>Gunneridae</taxon>
        <taxon>Pentapetalae</taxon>
        <taxon>asterids</taxon>
        <taxon>lamiids</taxon>
        <taxon>Solanales</taxon>
        <taxon>Solanaceae</taxon>
        <taxon>Solanoideae</taxon>
        <taxon>Solaneae</taxon>
        <taxon>Solanum</taxon>
        <taxon>Solanum subgen. Lycopersicon</taxon>
    </lineage>
</organism>
<dbReference type="AlphaFoldDB" id="A0A3Q7EUZ1"/>
<dbReference type="PANTHER" id="PTHR33187:SF11">
    <property type="entry name" value="AMINOTRANSFERASE-LIKE PLANT MOBILE DOMAIN-CONTAINING PROTEIN"/>
    <property type="match status" value="1"/>
</dbReference>
<sequence length="172" mass="19313">MAFHHSNWIIHMVEQRRLLNALISVVHHTQRNNVGCGMRSSPLDSTNGRTTSDDVRTSHAHVFLGNLTRSNDVKRGMPSWPLDRTHGWTTLGVACHHCPCIADKHGQHMALHAIIDLGQHTRSDKIVCEMPSLSFQKTHYQTTSSVAFHHIPGTSHKIGRLWSLQVIITLGQ</sequence>
<accession>A0A3Q7EUZ1</accession>
<dbReference type="Gramene" id="Solyc02g005570.1.1">
    <property type="protein sequence ID" value="Solyc02g005570.1.1.1"/>
    <property type="gene ID" value="Solyc02g005570.1"/>
</dbReference>
<proteinExistence type="predicted"/>
<evidence type="ECO:0000313" key="2">
    <source>
        <dbReference type="Proteomes" id="UP000004994"/>
    </source>
</evidence>
<keyword evidence="2" id="KW-1185">Reference proteome</keyword>
<protein>
    <submittedName>
        <fullName evidence="1">Uncharacterized protein</fullName>
    </submittedName>
</protein>